<feature type="domain" description="N-acetyltransferase" evidence="1">
    <location>
        <begin position="140"/>
        <end position="279"/>
    </location>
</feature>
<dbReference type="RefSeq" id="WP_161409824.1">
    <property type="nucleotide sequence ID" value="NZ_WTUZ01000022.1"/>
</dbReference>
<sequence>MKNTMSNTVTALIEIVEREAWLDLAVAAPADYVKSSKVSYTRLGAIVGIADLGVPITEFNRIFGLGIEKAVNEEELDQAISWMNEHATPTYALQVSPNALPETKLTEWIIARGFKNVGNGLAKFYRCSRLVEDHAIPTTLDVRLVEPHNAEEFGRVAQAGFGLPPTVIPYLSAIVGRPNWKAYIAYDGDIPVAAGAMYMDNNWAWLGIDATLPDYRGRGAQSALIKQRLLSGIKAGVIGFTAETGQPPEGQESTNKSYNNYHRAGFTKAYVRQNYKLEG</sequence>
<dbReference type="SUPFAM" id="SSF55729">
    <property type="entry name" value="Acyl-CoA N-acyltransferases (Nat)"/>
    <property type="match status" value="1"/>
</dbReference>
<dbReference type="AlphaFoldDB" id="A0A6L8V5U1"/>
<evidence type="ECO:0000313" key="3">
    <source>
        <dbReference type="Proteomes" id="UP000481087"/>
    </source>
</evidence>
<reference evidence="2 3" key="1">
    <citation type="submission" date="2019-12" db="EMBL/GenBank/DDBJ databases">
        <title>Paenibacillus sp. nov. sp. isolated from soil.</title>
        <authorList>
            <person name="Kim J."/>
            <person name="Jeong S.E."/>
            <person name="Jung H.S."/>
            <person name="Jeon C.O."/>
        </authorList>
    </citation>
    <scope>NUCLEOTIDE SEQUENCE [LARGE SCALE GENOMIC DNA]</scope>
    <source>
        <strain evidence="2 3">5J-6</strain>
    </source>
</reference>
<dbReference type="EMBL" id="WTUZ01000022">
    <property type="protein sequence ID" value="MZQ85594.1"/>
    <property type="molecule type" value="Genomic_DNA"/>
</dbReference>
<protein>
    <recommendedName>
        <fullName evidence="1">N-acetyltransferase domain-containing protein</fullName>
    </recommendedName>
</protein>
<evidence type="ECO:0000259" key="1">
    <source>
        <dbReference type="PROSITE" id="PS51186"/>
    </source>
</evidence>
<dbReference type="Gene3D" id="3.40.630.30">
    <property type="match status" value="1"/>
</dbReference>
<comment type="caution">
    <text evidence="2">The sequence shown here is derived from an EMBL/GenBank/DDBJ whole genome shotgun (WGS) entry which is preliminary data.</text>
</comment>
<dbReference type="CDD" id="cd04301">
    <property type="entry name" value="NAT_SF"/>
    <property type="match status" value="1"/>
</dbReference>
<evidence type="ECO:0000313" key="2">
    <source>
        <dbReference type="EMBL" id="MZQ85594.1"/>
    </source>
</evidence>
<keyword evidence="3" id="KW-1185">Reference proteome</keyword>
<dbReference type="PROSITE" id="PS51186">
    <property type="entry name" value="GNAT"/>
    <property type="match status" value="1"/>
</dbReference>
<organism evidence="2 3">
    <name type="scientific">Paenibacillus silvestris</name>
    <dbReference type="NCBI Taxonomy" id="2606219"/>
    <lineage>
        <taxon>Bacteria</taxon>
        <taxon>Bacillati</taxon>
        <taxon>Bacillota</taxon>
        <taxon>Bacilli</taxon>
        <taxon>Bacillales</taxon>
        <taxon>Paenibacillaceae</taxon>
        <taxon>Paenibacillus</taxon>
    </lineage>
</organism>
<gene>
    <name evidence="2" type="ORF">GQF01_26080</name>
</gene>
<dbReference type="GO" id="GO:0016747">
    <property type="term" value="F:acyltransferase activity, transferring groups other than amino-acyl groups"/>
    <property type="evidence" value="ECO:0007669"/>
    <property type="project" value="InterPro"/>
</dbReference>
<dbReference type="InterPro" id="IPR000182">
    <property type="entry name" value="GNAT_dom"/>
</dbReference>
<dbReference type="Proteomes" id="UP000481087">
    <property type="component" value="Unassembled WGS sequence"/>
</dbReference>
<name>A0A6L8V5U1_9BACL</name>
<dbReference type="InterPro" id="IPR016181">
    <property type="entry name" value="Acyl_CoA_acyltransferase"/>
</dbReference>
<proteinExistence type="predicted"/>
<accession>A0A6L8V5U1</accession>